<sequence>MYIQHRLFRAKIDSTSYGLLLKNLCVTRWFARYESINAIYQSFKELVKCLEELKDDSDKDTREAAKSLLKKPTSYEFYVLMSFLRQLLATTNATTAELQKEELNVITATEMIASLAKLLQKTRNDDLALQGIIQLAEKEIASFGTDIECEFDRLHRTRLRSCRTYANNTSAYAFTSEQFYTTLFRTILDHLHGQYNEYFEILNSTLKSFRHISPPTIENFSQTEADELTALISGIDDSLLLFQEFQQLTPEIKECTDMRAVAKMLKSVHLRYPRLARVYEFMLT</sequence>
<dbReference type="PANTHER" id="PTHR46289:SF19">
    <property type="entry name" value="ZINC FINGER MYM-TYPE CONTAINING 1"/>
    <property type="match status" value="1"/>
</dbReference>
<accession>A0A815KXT7</accession>
<dbReference type="EMBL" id="CAJOBC010082890">
    <property type="protein sequence ID" value="CAF4293751.1"/>
    <property type="molecule type" value="Genomic_DNA"/>
</dbReference>
<evidence type="ECO:0000313" key="1">
    <source>
        <dbReference type="EMBL" id="CAF1399868.1"/>
    </source>
</evidence>
<proteinExistence type="predicted"/>
<dbReference type="AlphaFoldDB" id="A0A815KXT7"/>
<dbReference type="Proteomes" id="UP000663829">
    <property type="component" value="Unassembled WGS sequence"/>
</dbReference>
<name>A0A815KXT7_9BILA</name>
<dbReference type="Proteomes" id="UP000681722">
    <property type="component" value="Unassembled WGS sequence"/>
</dbReference>
<keyword evidence="3" id="KW-1185">Reference proteome</keyword>
<dbReference type="InterPro" id="IPR052958">
    <property type="entry name" value="IFN-induced_PKR_regulator"/>
</dbReference>
<comment type="caution">
    <text evidence="1">The sequence shown here is derived from an EMBL/GenBank/DDBJ whole genome shotgun (WGS) entry which is preliminary data.</text>
</comment>
<dbReference type="OrthoDB" id="10023262at2759"/>
<reference evidence="1" key="1">
    <citation type="submission" date="2021-02" db="EMBL/GenBank/DDBJ databases">
        <authorList>
            <person name="Nowell W R."/>
        </authorList>
    </citation>
    <scope>NUCLEOTIDE SEQUENCE</scope>
</reference>
<protein>
    <submittedName>
        <fullName evidence="1">Uncharacterized protein</fullName>
    </submittedName>
</protein>
<dbReference type="EMBL" id="CAJNOQ010017474">
    <property type="protein sequence ID" value="CAF1399868.1"/>
    <property type="molecule type" value="Genomic_DNA"/>
</dbReference>
<evidence type="ECO:0000313" key="2">
    <source>
        <dbReference type="EMBL" id="CAF4293751.1"/>
    </source>
</evidence>
<dbReference type="PANTHER" id="PTHR46289">
    <property type="entry name" value="52 KDA REPRESSOR OF THE INHIBITOR OF THE PROTEIN KINASE-LIKE PROTEIN-RELATED"/>
    <property type="match status" value="1"/>
</dbReference>
<feature type="non-terminal residue" evidence="1">
    <location>
        <position position="1"/>
    </location>
</feature>
<evidence type="ECO:0000313" key="3">
    <source>
        <dbReference type="Proteomes" id="UP000663829"/>
    </source>
</evidence>
<gene>
    <name evidence="1" type="ORF">GPM918_LOCUS33211</name>
    <name evidence="2" type="ORF">SRO942_LOCUS33889</name>
</gene>
<organism evidence="1 3">
    <name type="scientific">Didymodactylos carnosus</name>
    <dbReference type="NCBI Taxonomy" id="1234261"/>
    <lineage>
        <taxon>Eukaryota</taxon>
        <taxon>Metazoa</taxon>
        <taxon>Spiralia</taxon>
        <taxon>Gnathifera</taxon>
        <taxon>Rotifera</taxon>
        <taxon>Eurotatoria</taxon>
        <taxon>Bdelloidea</taxon>
        <taxon>Philodinida</taxon>
        <taxon>Philodinidae</taxon>
        <taxon>Didymodactylos</taxon>
    </lineage>
</organism>